<dbReference type="Pfam" id="PF01266">
    <property type="entry name" value="DAO"/>
    <property type="match status" value="1"/>
</dbReference>
<name>A0A7R7XIF9_9EURO</name>
<dbReference type="Proteomes" id="UP000654913">
    <property type="component" value="Chromosome 3"/>
</dbReference>
<dbReference type="InterPro" id="IPR006076">
    <property type="entry name" value="FAD-dep_OxRdtase"/>
</dbReference>
<dbReference type="SUPFAM" id="SSF51905">
    <property type="entry name" value="FAD/NAD(P)-binding domain"/>
    <property type="match status" value="1"/>
</dbReference>
<dbReference type="GeneID" id="64972071"/>
<keyword evidence="3" id="KW-1185">Reference proteome</keyword>
<dbReference type="RefSeq" id="XP_041554260.1">
    <property type="nucleotide sequence ID" value="XM_041701367.1"/>
</dbReference>
<dbReference type="GO" id="GO:0005737">
    <property type="term" value="C:cytoplasm"/>
    <property type="evidence" value="ECO:0007669"/>
    <property type="project" value="TreeGrafter"/>
</dbReference>
<evidence type="ECO:0000313" key="2">
    <source>
        <dbReference type="EMBL" id="BCS22066.1"/>
    </source>
</evidence>
<evidence type="ECO:0000313" key="3">
    <source>
        <dbReference type="Proteomes" id="UP000654913"/>
    </source>
</evidence>
<dbReference type="AlphaFoldDB" id="A0A7R7XIF9"/>
<dbReference type="Gene3D" id="3.30.9.10">
    <property type="entry name" value="D-Amino Acid Oxidase, subunit A, domain 2"/>
    <property type="match status" value="1"/>
</dbReference>
<organism evidence="2 3">
    <name type="scientific">Aspergillus puulaauensis</name>
    <dbReference type="NCBI Taxonomy" id="1220207"/>
    <lineage>
        <taxon>Eukaryota</taxon>
        <taxon>Fungi</taxon>
        <taxon>Dikarya</taxon>
        <taxon>Ascomycota</taxon>
        <taxon>Pezizomycotina</taxon>
        <taxon>Eurotiomycetes</taxon>
        <taxon>Eurotiomycetidae</taxon>
        <taxon>Eurotiales</taxon>
        <taxon>Aspergillaceae</taxon>
        <taxon>Aspergillus</taxon>
    </lineage>
</organism>
<sequence>MSQKPAVPGVKPTRYGFPKEGPYSLSYWLQGVQGDPLLNHRTTPELPSAADIVIIGSGLSGTLIANHCLKTFPNKSIIVLEAREFCSGATGRNAGHCKPDQWRGFSAYEAAFGTEQALKILENEQATWSALVEYIKQNNIDCDLWVGDTLDVPVTPEVADAAKTNFDRFKAAGGKIDHIKVTHDPVEARKISHIKSAQACYAWSASTLYPWKLTAHIMRENLAKGVNLQTRTKATNVAGTSDPAQLESQSQSQGKWKWVVQATRGAIHCSQVIHATNAYSSALEPSLRGLIYPSPHMCNRIKPPVEFDHSNPTGLTNSYGVLLPEGGLFSINPRRTNEGSSTEGSVLFGGSNPGQAAFERWVNEPGYPERGVDDEIEVFGAVTEAVREFSEGEIVGWKAQFRVDGWSGIIGRSVDNVPWIGELPGLPGQWVCAGHNGHGMARIFTAAPGLVKLMAGHPWAETQLPDVYRITPSRVNTLKQRLGQDSGDKSHL</sequence>
<dbReference type="PANTHER" id="PTHR13847:SF260">
    <property type="entry name" value="FAD DEPENDENT OXIDOREDUCTASE DOMAIN-CONTAINING PROTEIN"/>
    <property type="match status" value="1"/>
</dbReference>
<dbReference type="Gene3D" id="3.50.50.60">
    <property type="entry name" value="FAD/NAD(P)-binding domain"/>
    <property type="match status" value="1"/>
</dbReference>
<dbReference type="KEGG" id="apuu:APUU_30291S"/>
<dbReference type="InterPro" id="IPR036188">
    <property type="entry name" value="FAD/NAD-bd_sf"/>
</dbReference>
<accession>A0A7R7XIF9</accession>
<feature type="domain" description="FAD dependent oxidoreductase" evidence="1">
    <location>
        <begin position="51"/>
        <end position="441"/>
    </location>
</feature>
<protein>
    <recommendedName>
        <fullName evidence="1">FAD dependent oxidoreductase domain-containing protein</fullName>
    </recommendedName>
</protein>
<dbReference type="OrthoDB" id="429143at2759"/>
<evidence type="ECO:0000259" key="1">
    <source>
        <dbReference type="Pfam" id="PF01266"/>
    </source>
</evidence>
<reference evidence="2" key="2">
    <citation type="submission" date="2021-02" db="EMBL/GenBank/DDBJ databases">
        <title>Aspergillus puulaauensis MK2 genome sequence.</title>
        <authorList>
            <person name="Futagami T."/>
            <person name="Mori K."/>
            <person name="Kadooka C."/>
            <person name="Tanaka T."/>
        </authorList>
    </citation>
    <scope>NUCLEOTIDE SEQUENCE</scope>
    <source>
        <strain evidence="2">MK2</strain>
    </source>
</reference>
<reference evidence="2" key="1">
    <citation type="submission" date="2021-01" db="EMBL/GenBank/DDBJ databases">
        <authorList>
            <consortium name="Aspergillus puulaauensis MK2 genome sequencing consortium"/>
            <person name="Kazuki M."/>
            <person name="Futagami T."/>
        </authorList>
    </citation>
    <scope>NUCLEOTIDE SEQUENCE</scope>
    <source>
        <strain evidence="2">MK2</strain>
    </source>
</reference>
<dbReference type="PANTHER" id="PTHR13847">
    <property type="entry name" value="SARCOSINE DEHYDROGENASE-RELATED"/>
    <property type="match status" value="1"/>
</dbReference>
<proteinExistence type="predicted"/>
<dbReference type="EMBL" id="AP024445">
    <property type="protein sequence ID" value="BCS22066.1"/>
    <property type="molecule type" value="Genomic_DNA"/>
</dbReference>
<gene>
    <name evidence="2" type="ORF">APUU_30291S</name>
</gene>